<name>A0A5B9M7S7_9BACT</name>
<organism evidence="1 2">
    <name type="scientific">Stieleria maiorica</name>
    <dbReference type="NCBI Taxonomy" id="2795974"/>
    <lineage>
        <taxon>Bacteria</taxon>
        <taxon>Pseudomonadati</taxon>
        <taxon>Planctomycetota</taxon>
        <taxon>Planctomycetia</taxon>
        <taxon>Pirellulales</taxon>
        <taxon>Pirellulaceae</taxon>
        <taxon>Stieleria</taxon>
    </lineage>
</organism>
<accession>A0A5B9M7S7</accession>
<keyword evidence="2" id="KW-1185">Reference proteome</keyword>
<proteinExistence type="predicted"/>
<reference evidence="1 2" key="1">
    <citation type="submission" date="2019-02" db="EMBL/GenBank/DDBJ databases">
        <title>Planctomycetal bacteria perform biofilm scaping via a novel small molecule.</title>
        <authorList>
            <person name="Jeske O."/>
            <person name="Boedeker C."/>
            <person name="Wiegand S."/>
            <person name="Breitling P."/>
            <person name="Kallscheuer N."/>
            <person name="Jogler M."/>
            <person name="Rohde M."/>
            <person name="Petersen J."/>
            <person name="Medema M.H."/>
            <person name="Surup F."/>
            <person name="Jogler C."/>
        </authorList>
    </citation>
    <scope>NUCLEOTIDE SEQUENCE [LARGE SCALE GENOMIC DNA]</scope>
    <source>
        <strain evidence="1 2">Mal15</strain>
    </source>
</reference>
<dbReference type="Proteomes" id="UP000321353">
    <property type="component" value="Chromosome"/>
</dbReference>
<evidence type="ECO:0000313" key="2">
    <source>
        <dbReference type="Proteomes" id="UP000321353"/>
    </source>
</evidence>
<sequence>MSVPRLHLVHGIRQFWGTVAVHVSESDRLDAKMRFAIQTSNDRLKLNRDLPDFCFSFIAHSVPDSGYSQIEIGVAYDQRTAKSPYFKTSDPPICVKLQQSRSAQSHSYRIAKHSTELWTSDLPTCKHRTTASSRSWRKELQSNSSVNVHCVPLCLRTISWSNESSSPVASPLSSPLSQSRNTLKMLGVTIVFPASTAEHQP</sequence>
<dbReference type="EMBL" id="CP036264">
    <property type="protein sequence ID" value="QEF97192.1"/>
    <property type="molecule type" value="Genomic_DNA"/>
</dbReference>
<dbReference type="KEGG" id="smam:Mal15_12300"/>
<evidence type="ECO:0000313" key="1">
    <source>
        <dbReference type="EMBL" id="QEF97192.1"/>
    </source>
</evidence>
<gene>
    <name evidence="1" type="ORF">Mal15_12300</name>
</gene>
<dbReference type="AlphaFoldDB" id="A0A5B9M7S7"/>
<protein>
    <submittedName>
        <fullName evidence="1">Uncharacterized protein</fullName>
    </submittedName>
</protein>